<dbReference type="AlphaFoldDB" id="A0A327QPS7"/>
<dbReference type="PROSITE" id="PS51257">
    <property type="entry name" value="PROKAR_LIPOPROTEIN"/>
    <property type="match status" value="1"/>
</dbReference>
<feature type="domain" description="ZU5" evidence="1">
    <location>
        <begin position="52"/>
        <end position="178"/>
    </location>
</feature>
<evidence type="ECO:0000259" key="1">
    <source>
        <dbReference type="PROSITE" id="PS51145"/>
    </source>
</evidence>
<dbReference type="RefSeq" id="WP_111597188.1">
    <property type="nucleotide sequence ID" value="NZ_QLLL01000003.1"/>
</dbReference>
<dbReference type="EMBL" id="QLLL01000003">
    <property type="protein sequence ID" value="RAJ06579.1"/>
    <property type="molecule type" value="Genomic_DNA"/>
</dbReference>
<dbReference type="InterPro" id="IPR000906">
    <property type="entry name" value="ZU5_dom"/>
</dbReference>
<dbReference type="Proteomes" id="UP000249547">
    <property type="component" value="Unassembled WGS sequence"/>
</dbReference>
<comment type="caution">
    <text evidence="2">The sequence shown here is derived from an EMBL/GenBank/DDBJ whole genome shotgun (WGS) entry which is preliminary data.</text>
</comment>
<proteinExistence type="predicted"/>
<name>A0A327QPS7_9BACT</name>
<dbReference type="PROSITE" id="PS51145">
    <property type="entry name" value="ZU5"/>
    <property type="match status" value="1"/>
</dbReference>
<dbReference type="Gene3D" id="2.60.220.30">
    <property type="match status" value="1"/>
</dbReference>
<evidence type="ECO:0000313" key="2">
    <source>
        <dbReference type="EMBL" id="RAJ06579.1"/>
    </source>
</evidence>
<reference evidence="2 3" key="1">
    <citation type="submission" date="2018-06" db="EMBL/GenBank/DDBJ databases">
        <title>Genomic Encyclopedia of Archaeal and Bacterial Type Strains, Phase II (KMG-II): from individual species to whole genera.</title>
        <authorList>
            <person name="Goeker M."/>
        </authorList>
    </citation>
    <scope>NUCLEOTIDE SEQUENCE [LARGE SCALE GENOMIC DNA]</scope>
    <source>
        <strain evidence="2 3">DSM 23857</strain>
    </source>
</reference>
<protein>
    <recommendedName>
        <fullName evidence="1">ZU5 domain-containing protein</fullName>
    </recommendedName>
</protein>
<evidence type="ECO:0000313" key="3">
    <source>
        <dbReference type="Proteomes" id="UP000249547"/>
    </source>
</evidence>
<sequence>MQSRVFDMLKYIILFTTYLLTACTKTPADPNTPNFPTVEDSLVTTKGATTGDKISKVIGPAGGTLSTTDGLVNINIPAGALTAATEVSITPIQNTNPGGLGTAYRLLPHGEVFKQPVTVSFKYENIVNAGTYTKALGVAYQDDRNIWQYVGASQINTTNKTIQVQTTHFSDWTLMLWMYLTPQQKTIGVKEQAAIKAVRVLPVAIDASGLLVPLVPPGKPGIPVGKQKPLESKYIKKWDLNGAGVLESAPGSSNATYLAPNNPPNQNPVTVSLQLNVTSAQVFLLSHITVLNENYIEFTVNGSKRLLECHVGKLKEGHYAVAHIVDETGEQINLHWNGGVGTHAYQLKGNGGFNTMFEYFPAGRSSVYGSFYLENPKDNEVKASGGGVTVTDMGEVSGYVEGTFTVAPSGQFNMVGQQIGTSGVTGKFKVKRTLF</sequence>
<accession>A0A327QPS7</accession>
<keyword evidence="3" id="KW-1185">Reference proteome</keyword>
<gene>
    <name evidence="2" type="ORF">LX64_01706</name>
</gene>
<dbReference type="OrthoDB" id="770607at2"/>
<organism evidence="2 3">
    <name type="scientific">Chitinophaga skermanii</name>
    <dbReference type="NCBI Taxonomy" id="331697"/>
    <lineage>
        <taxon>Bacteria</taxon>
        <taxon>Pseudomonadati</taxon>
        <taxon>Bacteroidota</taxon>
        <taxon>Chitinophagia</taxon>
        <taxon>Chitinophagales</taxon>
        <taxon>Chitinophagaceae</taxon>
        <taxon>Chitinophaga</taxon>
    </lineage>
</organism>